<evidence type="ECO:0000313" key="4">
    <source>
        <dbReference type="EMBL" id="NJQ03398.1"/>
    </source>
</evidence>
<proteinExistence type="predicted"/>
<dbReference type="Gene3D" id="2.40.50.140">
    <property type="entry name" value="Nucleic acid-binding proteins"/>
    <property type="match status" value="1"/>
</dbReference>
<name>A0ABX1C1V5_9ACTN</name>
<dbReference type="InterPro" id="IPR000424">
    <property type="entry name" value="Primosome_PriB/ssb"/>
</dbReference>
<organism evidence="4 5">
    <name type="scientific">Streptomyces zingiberis</name>
    <dbReference type="NCBI Taxonomy" id="2053010"/>
    <lineage>
        <taxon>Bacteria</taxon>
        <taxon>Bacillati</taxon>
        <taxon>Actinomycetota</taxon>
        <taxon>Actinomycetes</taxon>
        <taxon>Kitasatosporales</taxon>
        <taxon>Streptomycetaceae</taxon>
        <taxon>Streptomyces</taxon>
    </lineage>
</organism>
<evidence type="ECO:0000256" key="2">
    <source>
        <dbReference type="PROSITE-ProRule" id="PRU00252"/>
    </source>
</evidence>
<dbReference type="InterPro" id="IPR012340">
    <property type="entry name" value="NA-bd_OB-fold"/>
</dbReference>
<dbReference type="CDD" id="cd04496">
    <property type="entry name" value="SSB_OBF"/>
    <property type="match status" value="1"/>
</dbReference>
<dbReference type="GO" id="GO:0003677">
    <property type="term" value="F:DNA binding"/>
    <property type="evidence" value="ECO:0007669"/>
    <property type="project" value="UniProtKB-KW"/>
</dbReference>
<protein>
    <submittedName>
        <fullName evidence="4">Single-stranded DNA-binding protein</fullName>
    </submittedName>
</protein>
<feature type="compositionally biased region" description="Low complexity" evidence="3">
    <location>
        <begin position="205"/>
        <end position="227"/>
    </location>
</feature>
<feature type="region of interest" description="Disordered" evidence="3">
    <location>
        <begin position="126"/>
        <end position="245"/>
    </location>
</feature>
<comment type="caution">
    <text evidence="4">The sequence shown here is derived from an EMBL/GenBank/DDBJ whole genome shotgun (WGS) entry which is preliminary data.</text>
</comment>
<sequence length="245" mass="26216">MNETLLTVTGNAATRVDCWETEAGLTVARFRLATTARHWDRQRGAWADGPTSFFTVWARRTLAANVAASVTVGEPLVVRGRLRVRESEHEGRPRTSADIDALTVGHDLARGTSAFRRVVRAAPELTARRVEEHPEHRPGSRRGSRAEDRREDRREGGTESGPTEGAARREAPPRGAGPPGRPDLMDRPGEQEQQEQPERWTSATGPGAAGSPDPWAAPAAGADPGAAEYDRGAAGGVLAGRDGAP</sequence>
<feature type="compositionally biased region" description="Basic and acidic residues" evidence="3">
    <location>
        <begin position="126"/>
        <end position="157"/>
    </location>
</feature>
<reference evidence="4 5" key="1">
    <citation type="submission" date="2020-03" db="EMBL/GenBank/DDBJ databases">
        <title>WGS of actinomycetes isolated from Thailand.</title>
        <authorList>
            <person name="Thawai C."/>
        </authorList>
    </citation>
    <scope>NUCLEOTIDE SEQUENCE [LARGE SCALE GENOMIC DNA]</scope>
    <source>
        <strain evidence="4 5">PLAI 1-29</strain>
    </source>
</reference>
<dbReference type="Proteomes" id="UP000695264">
    <property type="component" value="Unassembled WGS sequence"/>
</dbReference>
<dbReference type="EMBL" id="JAATEN010000024">
    <property type="protein sequence ID" value="NJQ03398.1"/>
    <property type="molecule type" value="Genomic_DNA"/>
</dbReference>
<keyword evidence="5" id="KW-1185">Reference proteome</keyword>
<dbReference type="SUPFAM" id="SSF50249">
    <property type="entry name" value="Nucleic acid-binding proteins"/>
    <property type="match status" value="1"/>
</dbReference>
<keyword evidence="1 2" id="KW-0238">DNA-binding</keyword>
<evidence type="ECO:0000313" key="5">
    <source>
        <dbReference type="Proteomes" id="UP000695264"/>
    </source>
</evidence>
<dbReference type="Pfam" id="PF00436">
    <property type="entry name" value="SSB"/>
    <property type="match status" value="1"/>
</dbReference>
<accession>A0ABX1C1V5</accession>
<evidence type="ECO:0000256" key="3">
    <source>
        <dbReference type="SAM" id="MobiDB-lite"/>
    </source>
</evidence>
<evidence type="ECO:0000256" key="1">
    <source>
        <dbReference type="ARBA" id="ARBA00023125"/>
    </source>
</evidence>
<dbReference type="PROSITE" id="PS50935">
    <property type="entry name" value="SSB"/>
    <property type="match status" value="1"/>
</dbReference>
<gene>
    <name evidence="4" type="ORF">HCK00_23430</name>
</gene>